<name>A0AAV0AK64_PHAPC</name>
<feature type="domain" description="SET" evidence="2">
    <location>
        <begin position="150"/>
        <end position="299"/>
    </location>
</feature>
<evidence type="ECO:0000313" key="4">
    <source>
        <dbReference type="Proteomes" id="UP001153365"/>
    </source>
</evidence>
<comment type="caution">
    <text evidence="3">The sequence shown here is derived from an EMBL/GenBank/DDBJ whole genome shotgun (WGS) entry which is preliminary data.</text>
</comment>
<dbReference type="SUPFAM" id="SSF82199">
    <property type="entry name" value="SET domain"/>
    <property type="match status" value="1"/>
</dbReference>
<evidence type="ECO:0000313" key="3">
    <source>
        <dbReference type="EMBL" id="CAH7668470.1"/>
    </source>
</evidence>
<dbReference type="AlphaFoldDB" id="A0AAV0AK64"/>
<dbReference type="Gene3D" id="1.25.40.10">
    <property type="entry name" value="Tetratricopeptide repeat domain"/>
    <property type="match status" value="1"/>
</dbReference>
<dbReference type="CDD" id="cd20071">
    <property type="entry name" value="SET_SMYD"/>
    <property type="match status" value="1"/>
</dbReference>
<dbReference type="PANTHER" id="PTHR47332:SF6">
    <property type="entry name" value="SET DOMAIN-CONTAINING PROTEIN"/>
    <property type="match status" value="1"/>
</dbReference>
<accession>A0AAV0AK64</accession>
<feature type="chain" id="PRO_5044009809" description="SET domain-containing protein" evidence="1">
    <location>
        <begin position="26"/>
        <end position="436"/>
    </location>
</feature>
<dbReference type="InterPro" id="IPR053185">
    <property type="entry name" value="SET_domain_protein"/>
</dbReference>
<reference evidence="3" key="1">
    <citation type="submission" date="2022-06" db="EMBL/GenBank/DDBJ databases">
        <authorList>
            <consortium name="SYNGENTA / RWTH Aachen University"/>
        </authorList>
    </citation>
    <scope>NUCLEOTIDE SEQUENCE</scope>
</reference>
<keyword evidence="4" id="KW-1185">Reference proteome</keyword>
<gene>
    <name evidence="3" type="ORF">PPACK8108_LOCUS2982</name>
</gene>
<dbReference type="Gene3D" id="2.170.270.10">
    <property type="entry name" value="SET domain"/>
    <property type="match status" value="1"/>
</dbReference>
<organism evidence="3 4">
    <name type="scientific">Phakopsora pachyrhizi</name>
    <name type="common">Asian soybean rust disease fungus</name>
    <dbReference type="NCBI Taxonomy" id="170000"/>
    <lineage>
        <taxon>Eukaryota</taxon>
        <taxon>Fungi</taxon>
        <taxon>Dikarya</taxon>
        <taxon>Basidiomycota</taxon>
        <taxon>Pucciniomycotina</taxon>
        <taxon>Pucciniomycetes</taxon>
        <taxon>Pucciniales</taxon>
        <taxon>Phakopsoraceae</taxon>
        <taxon>Phakopsora</taxon>
    </lineage>
</organism>
<protein>
    <recommendedName>
        <fullName evidence="2">SET domain-containing protein</fullName>
    </recommendedName>
</protein>
<evidence type="ECO:0000259" key="2">
    <source>
        <dbReference type="PROSITE" id="PS50280"/>
    </source>
</evidence>
<sequence>MKKGLYFFAPILIGCLALSHAPIQASSNYMDQIEYHLTYFNYNESRIDPEDLEREMICKDNHKVFDNSLELVYKYDQVPHRKNAGKPWKDGFSIESCYPLTNNLDDEEYCFFLNPHINQGDGLVIFTRPSVMNQSLEYQFNLASDTRTTSAVQLISMPEKGGIGALASRSLLTGERVTQGRAVAIVSAEPVVYQSGNLPAIRKIAVDLLPLHSRRKVALMIGSGETEAEWISNAFDVNSFSIKLGDGHSHFALISGEPTRLNHACRPNTQFYMNTETLEVFMHALKPIKAGEELTISYHRMDAIFKDRQTDLKDTYNFDCQCSYCSMSKEKIEESDNRIRRIYELRDGLLSKTIQISKSIENELIDLYEKDDLLQLLWDLYFTLAVGYRYVDNFKKVQYYLEKTLKWIRMVIDPYGRRARSFRDFMQRPELFSANN</sequence>
<dbReference type="PROSITE" id="PS50280">
    <property type="entry name" value="SET"/>
    <property type="match status" value="1"/>
</dbReference>
<evidence type="ECO:0000256" key="1">
    <source>
        <dbReference type="SAM" id="SignalP"/>
    </source>
</evidence>
<dbReference type="Pfam" id="PF00856">
    <property type="entry name" value="SET"/>
    <property type="match status" value="1"/>
</dbReference>
<dbReference type="InterPro" id="IPR001214">
    <property type="entry name" value="SET_dom"/>
</dbReference>
<dbReference type="EMBL" id="CALTRL010000529">
    <property type="protein sequence ID" value="CAH7668470.1"/>
    <property type="molecule type" value="Genomic_DNA"/>
</dbReference>
<dbReference type="InterPro" id="IPR046341">
    <property type="entry name" value="SET_dom_sf"/>
</dbReference>
<dbReference type="PROSITE" id="PS51257">
    <property type="entry name" value="PROKAR_LIPOPROTEIN"/>
    <property type="match status" value="1"/>
</dbReference>
<dbReference type="PANTHER" id="PTHR47332">
    <property type="entry name" value="SET DOMAIN-CONTAINING PROTEIN 5"/>
    <property type="match status" value="1"/>
</dbReference>
<keyword evidence="1" id="KW-0732">Signal</keyword>
<dbReference type="Proteomes" id="UP001153365">
    <property type="component" value="Unassembled WGS sequence"/>
</dbReference>
<dbReference type="InterPro" id="IPR011990">
    <property type="entry name" value="TPR-like_helical_dom_sf"/>
</dbReference>
<feature type="signal peptide" evidence="1">
    <location>
        <begin position="1"/>
        <end position="25"/>
    </location>
</feature>
<proteinExistence type="predicted"/>